<dbReference type="InterPro" id="IPR013078">
    <property type="entry name" value="His_Pase_superF_clade-1"/>
</dbReference>
<evidence type="ECO:0000313" key="4">
    <source>
        <dbReference type="Proteomes" id="UP000602260"/>
    </source>
</evidence>
<feature type="binding site" evidence="1">
    <location>
        <position position="58"/>
    </location>
    <ligand>
        <name>substrate</name>
    </ligand>
</feature>
<dbReference type="SUPFAM" id="SSF53254">
    <property type="entry name" value="Phosphoglycerate mutase-like"/>
    <property type="match status" value="1"/>
</dbReference>
<organism evidence="3 4">
    <name type="scientific">Flintibacter faecis</name>
    <dbReference type="NCBI Taxonomy" id="2763047"/>
    <lineage>
        <taxon>Bacteria</taxon>
        <taxon>Bacillati</taxon>
        <taxon>Bacillota</taxon>
        <taxon>Clostridia</taxon>
        <taxon>Eubacteriales</taxon>
        <taxon>Flintibacter</taxon>
    </lineage>
</organism>
<dbReference type="Pfam" id="PF00583">
    <property type="entry name" value="Acetyltransf_1"/>
    <property type="match status" value="1"/>
</dbReference>
<dbReference type="PROSITE" id="PS51186">
    <property type="entry name" value="GNAT"/>
    <property type="match status" value="1"/>
</dbReference>
<dbReference type="InterPro" id="IPR000182">
    <property type="entry name" value="GNAT_dom"/>
</dbReference>
<comment type="caution">
    <text evidence="3">The sequence shown here is derived from an EMBL/GenBank/DDBJ whole genome shotgun (WGS) entry which is preliminary data.</text>
</comment>
<dbReference type="GO" id="GO:0016747">
    <property type="term" value="F:acyltransferase activity, transferring groups other than amino-acyl groups"/>
    <property type="evidence" value="ECO:0007669"/>
    <property type="project" value="InterPro"/>
</dbReference>
<accession>A0A8J6IYS8</accession>
<reference evidence="3" key="1">
    <citation type="submission" date="2020-08" db="EMBL/GenBank/DDBJ databases">
        <title>Genome public.</title>
        <authorList>
            <person name="Liu C."/>
            <person name="Sun Q."/>
        </authorList>
    </citation>
    <scope>NUCLEOTIDE SEQUENCE</scope>
    <source>
        <strain evidence="3">BX5</strain>
    </source>
</reference>
<evidence type="ECO:0000313" key="3">
    <source>
        <dbReference type="EMBL" id="MBC5716503.1"/>
    </source>
</evidence>
<feature type="binding site" evidence="1">
    <location>
        <begin position="8"/>
        <end position="15"/>
    </location>
    <ligand>
        <name>substrate</name>
    </ligand>
</feature>
<dbReference type="CDD" id="cd07067">
    <property type="entry name" value="HP_PGM_like"/>
    <property type="match status" value="1"/>
</dbReference>
<dbReference type="PANTHER" id="PTHR48100">
    <property type="entry name" value="BROAD-SPECIFICITY PHOSPHATASE YOR283W-RELATED"/>
    <property type="match status" value="1"/>
</dbReference>
<dbReference type="AlphaFoldDB" id="A0A8J6IYS8"/>
<dbReference type="RefSeq" id="WP_186877934.1">
    <property type="nucleotide sequence ID" value="NZ_JACOPN010000002.1"/>
</dbReference>
<dbReference type="PANTHER" id="PTHR48100:SF62">
    <property type="entry name" value="GLUCOSYL-3-PHOSPHOGLYCERATE PHOSPHATASE"/>
    <property type="match status" value="1"/>
</dbReference>
<keyword evidence="4" id="KW-1185">Reference proteome</keyword>
<dbReference type="Gene3D" id="3.40.630.30">
    <property type="match status" value="1"/>
</dbReference>
<dbReference type="Proteomes" id="UP000602260">
    <property type="component" value="Unassembled WGS sequence"/>
</dbReference>
<dbReference type="SMART" id="SM00855">
    <property type="entry name" value="PGAM"/>
    <property type="match status" value="1"/>
</dbReference>
<dbReference type="InterPro" id="IPR016181">
    <property type="entry name" value="Acyl_CoA_acyltransferase"/>
</dbReference>
<evidence type="ECO:0000259" key="2">
    <source>
        <dbReference type="PROSITE" id="PS51186"/>
    </source>
</evidence>
<dbReference type="InterPro" id="IPR029033">
    <property type="entry name" value="His_PPase_superfam"/>
</dbReference>
<dbReference type="GO" id="GO:0005737">
    <property type="term" value="C:cytoplasm"/>
    <property type="evidence" value="ECO:0007669"/>
    <property type="project" value="TreeGrafter"/>
</dbReference>
<protein>
    <submittedName>
        <fullName evidence="3">GNAT family N-acetyltransferase</fullName>
    </submittedName>
</protein>
<dbReference type="InterPro" id="IPR050275">
    <property type="entry name" value="PGM_Phosphatase"/>
</dbReference>
<dbReference type="EMBL" id="JACOPN010000002">
    <property type="protein sequence ID" value="MBC5716503.1"/>
    <property type="molecule type" value="Genomic_DNA"/>
</dbReference>
<sequence>MTTIYLIRHAEAEGNLYRRIHGWYDALITDNGFAQIAALQRRFQDIPIDAVWSSDLYRTMTTARAVYVPKGLELHTDPGLREVHMGDWEDKPWGEVYRFDADRIALFNRSDPSWQAPNGDSLAQVGERVHAALCRIAGGYPDKTIAVFCHGTAIRQLLAMVKGVAPQDWHKMGHSENTAVTRLFYDGGRLTLDPDLELDASHLPEEIRTMARQNWWRKDRSVRDVNLWYRPLDWEKEKESVYLAARAEAWRSTHGPELAFDGEGFLRDAQEHLSRSPWGVTVAMSGDEFAGLLQLDTRRYQELNAGYIPFCYIAPSRRDQNLGVQLIGQAVSFFRPLGRDKLRLRCAPYNDRAQHFYQKYGFVKVGEEQGSRVPLDILEKYIGYDR</sequence>
<name>A0A8J6IYS8_9FIRM</name>
<dbReference type="GO" id="GO:0016791">
    <property type="term" value="F:phosphatase activity"/>
    <property type="evidence" value="ECO:0007669"/>
    <property type="project" value="TreeGrafter"/>
</dbReference>
<proteinExistence type="predicted"/>
<feature type="domain" description="N-acetyltransferase" evidence="2">
    <location>
        <begin position="227"/>
        <end position="383"/>
    </location>
</feature>
<dbReference type="Pfam" id="PF00300">
    <property type="entry name" value="His_Phos_1"/>
    <property type="match status" value="1"/>
</dbReference>
<evidence type="ECO:0000256" key="1">
    <source>
        <dbReference type="PIRSR" id="PIRSR613078-2"/>
    </source>
</evidence>
<gene>
    <name evidence="3" type="ORF">H8S55_04055</name>
</gene>
<dbReference type="Gene3D" id="3.40.50.1240">
    <property type="entry name" value="Phosphoglycerate mutase-like"/>
    <property type="match status" value="1"/>
</dbReference>
<dbReference type="SUPFAM" id="SSF55729">
    <property type="entry name" value="Acyl-CoA N-acyltransferases (Nat)"/>
    <property type="match status" value="1"/>
</dbReference>